<accession>A0A3M7RE68</accession>
<organism evidence="1 2">
    <name type="scientific">Brachionus plicatilis</name>
    <name type="common">Marine rotifer</name>
    <name type="synonym">Brachionus muelleri</name>
    <dbReference type="NCBI Taxonomy" id="10195"/>
    <lineage>
        <taxon>Eukaryota</taxon>
        <taxon>Metazoa</taxon>
        <taxon>Spiralia</taxon>
        <taxon>Gnathifera</taxon>
        <taxon>Rotifera</taxon>
        <taxon>Eurotatoria</taxon>
        <taxon>Monogononta</taxon>
        <taxon>Pseudotrocha</taxon>
        <taxon>Ploima</taxon>
        <taxon>Brachionidae</taxon>
        <taxon>Brachionus</taxon>
    </lineage>
</organism>
<comment type="caution">
    <text evidence="1">The sequence shown here is derived from an EMBL/GenBank/DDBJ whole genome shotgun (WGS) entry which is preliminary data.</text>
</comment>
<protein>
    <submittedName>
        <fullName evidence="1">Uncharacterized protein</fullName>
    </submittedName>
</protein>
<gene>
    <name evidence="1" type="ORF">BpHYR1_027884</name>
</gene>
<sequence length="119" mass="13777">MILLILCFNKWLHQLNARLLRKSNFADLKLQPSNIFDYSTPLWNCYIVISSFFLNYQRALARAKCCFAFLNLNSLGTPEILQVPVLKSNSGLKNQIHTVMIMASFLPFQMRPLGHIYPQ</sequence>
<evidence type="ECO:0000313" key="1">
    <source>
        <dbReference type="EMBL" id="RNA21853.1"/>
    </source>
</evidence>
<name>A0A3M7RE68_BRAPC</name>
<dbReference type="AlphaFoldDB" id="A0A3M7RE68"/>
<evidence type="ECO:0000313" key="2">
    <source>
        <dbReference type="Proteomes" id="UP000276133"/>
    </source>
</evidence>
<keyword evidence="2" id="KW-1185">Reference proteome</keyword>
<proteinExistence type="predicted"/>
<dbReference type="EMBL" id="REGN01003581">
    <property type="protein sequence ID" value="RNA21853.1"/>
    <property type="molecule type" value="Genomic_DNA"/>
</dbReference>
<reference evidence="1 2" key="1">
    <citation type="journal article" date="2018" name="Sci. Rep.">
        <title>Genomic signatures of local adaptation to the degree of environmental predictability in rotifers.</title>
        <authorList>
            <person name="Franch-Gras L."/>
            <person name="Hahn C."/>
            <person name="Garcia-Roger E.M."/>
            <person name="Carmona M.J."/>
            <person name="Serra M."/>
            <person name="Gomez A."/>
        </authorList>
    </citation>
    <scope>NUCLEOTIDE SEQUENCE [LARGE SCALE GENOMIC DNA]</scope>
    <source>
        <strain evidence="1">HYR1</strain>
    </source>
</reference>
<dbReference type="Proteomes" id="UP000276133">
    <property type="component" value="Unassembled WGS sequence"/>
</dbReference>